<dbReference type="InterPro" id="IPR035543">
    <property type="entry name" value="eIF-2B_epsilon_N"/>
</dbReference>
<evidence type="ECO:0000256" key="1">
    <source>
        <dbReference type="ARBA" id="ARBA00004514"/>
    </source>
</evidence>
<dbReference type="GO" id="GO:0005851">
    <property type="term" value="C:eukaryotic translation initiation factor 2B complex"/>
    <property type="evidence" value="ECO:0007669"/>
    <property type="project" value="TreeGrafter"/>
</dbReference>
<evidence type="ECO:0000256" key="5">
    <source>
        <dbReference type="ARBA" id="ARBA00044345"/>
    </source>
</evidence>
<dbReference type="InterPro" id="IPR029044">
    <property type="entry name" value="Nucleotide-diphossugar_trans"/>
</dbReference>
<evidence type="ECO:0000256" key="3">
    <source>
        <dbReference type="ARBA" id="ARBA00022490"/>
    </source>
</evidence>
<dbReference type="SMART" id="SM00515">
    <property type="entry name" value="eIF5C"/>
    <property type="match status" value="1"/>
</dbReference>
<dbReference type="InterPro" id="IPR044123">
    <property type="entry name" value="W2_eIF2B_epsilon"/>
</dbReference>
<dbReference type="AlphaFoldDB" id="A0A7E6F1D0"/>
<dbReference type="Gene3D" id="2.160.10.10">
    <property type="entry name" value="Hexapeptide repeat proteins"/>
    <property type="match status" value="1"/>
</dbReference>
<comment type="subcellular location">
    <subcellularLocation>
        <location evidence="1">Cytoplasm</location>
        <location evidence="1">Cytosol</location>
    </subcellularLocation>
</comment>
<comment type="similarity">
    <text evidence="2">Belongs to the eIF-2B gamma/epsilon subunits family.</text>
</comment>
<reference evidence="9" key="1">
    <citation type="submission" date="2025-08" db="UniProtKB">
        <authorList>
            <consortium name="RefSeq"/>
        </authorList>
    </citation>
    <scope>IDENTIFICATION</scope>
</reference>
<dbReference type="GO" id="GO:0005829">
    <property type="term" value="C:cytosol"/>
    <property type="evidence" value="ECO:0007669"/>
    <property type="project" value="UniProtKB-SubCell"/>
</dbReference>
<evidence type="ECO:0000259" key="7">
    <source>
        <dbReference type="PROSITE" id="PS51363"/>
    </source>
</evidence>
<dbReference type="Gene3D" id="3.90.550.10">
    <property type="entry name" value="Spore Coat Polysaccharide Biosynthesis Protein SpsA, Chain A"/>
    <property type="match status" value="1"/>
</dbReference>
<dbReference type="Pfam" id="PF25084">
    <property type="entry name" value="LbH_EIF2B"/>
    <property type="match status" value="1"/>
</dbReference>
<dbReference type="GO" id="GO:0003743">
    <property type="term" value="F:translation initiation factor activity"/>
    <property type="evidence" value="ECO:0007669"/>
    <property type="project" value="UniProtKB-KW"/>
</dbReference>
<dbReference type="FunFam" id="3.90.550.10:FF:000066">
    <property type="entry name" value="Translation initiation factor eIF-2B subunit epsilon"/>
    <property type="match status" value="1"/>
</dbReference>
<dbReference type="Gene3D" id="1.25.40.180">
    <property type="match status" value="1"/>
</dbReference>
<dbReference type="InterPro" id="IPR003307">
    <property type="entry name" value="W2_domain"/>
</dbReference>
<keyword evidence="8" id="KW-1185">Reference proteome</keyword>
<dbReference type="InterPro" id="IPR056764">
    <property type="entry name" value="LbH_EIF2B3/5"/>
</dbReference>
<evidence type="ECO:0000256" key="2">
    <source>
        <dbReference type="ARBA" id="ARBA00007878"/>
    </source>
</evidence>
<proteinExistence type="inferred from homology"/>
<dbReference type="Pfam" id="PF02020">
    <property type="entry name" value="W2"/>
    <property type="match status" value="1"/>
</dbReference>
<evidence type="ECO:0000256" key="6">
    <source>
        <dbReference type="ARBA" id="ARBA00046432"/>
    </source>
</evidence>
<dbReference type="PANTHER" id="PTHR45887:SF1">
    <property type="entry name" value="TRANSLATION INITIATION FACTOR EIF-2B SUBUNIT EPSILON"/>
    <property type="match status" value="1"/>
</dbReference>
<dbReference type="SUPFAM" id="SSF53448">
    <property type="entry name" value="Nucleotide-diphospho-sugar transferases"/>
    <property type="match status" value="1"/>
</dbReference>
<dbReference type="PANTHER" id="PTHR45887">
    <property type="entry name" value="TRANSLATION INITIATION FACTOR EIF-2B SUBUNIT EPSILON"/>
    <property type="match status" value="1"/>
</dbReference>
<accession>A0A7E6F1D0</accession>
<sequence>MAPKQKNARDELKQEDILQAVLLADSFNYRFSPITEEVPRVLLPLVNIPLIEYSLEFLAAAGIEEIFVFCSSHFNQIDDYLRDAGWYKKSSLTVTVVILKGCYSLGDAMRDIDNRALIRNDFVLLFGDTVANLKLTDIVQIHKKTREANKLAVMTLIMKTAKPGHPARSPDDDFVISVDSSTQRVRHYQKVNNTTTISTTAISKKRPKVSNIHYNLLDCQIAVCSQFVPQMFTDDFDYQTRDDLIKGILVNEEITGNSIHIHIAEESYAVRVSNLHMYDTVSGCKLIQNVLVGKGTTIESGSVITDSVIGNNCKIGKNVQINGAYLWDNIIVGDNCSINSSILCSSVVLLNNVIVKEGSILSWNVKVGDLKSIIIGPSIRLMSRPLSSDFADDEVQNEEMLKSDPVYGSESKAFKYEDDEEENDSDDEEEKLTHDIWGTKIPNLCKDIDTCSSVNSLSDDHMSDFDEPPLDDFKMFYTELRDTLLRAEEENIRPDNLILEINSLKHSYNIAIKELNQAVMRLTIEMPLTSLSNASANQILAAIKINLTKWLPLIKNYNRSVESQTDSLEALMESAVENSQIAYIFPNILSILYDKDVLDEAAIIQWHKKEPALDQANQRNIWKRAEKYINWLEQAEEEDDSE</sequence>
<dbReference type="RefSeq" id="XP_036360777.1">
    <property type="nucleotide sequence ID" value="XM_036504884.1"/>
</dbReference>
<keyword evidence="3" id="KW-0963">Cytoplasm</keyword>
<dbReference type="CDD" id="cd04197">
    <property type="entry name" value="eIF-2B_epsilon_N"/>
    <property type="match status" value="1"/>
</dbReference>
<evidence type="ECO:0000313" key="8">
    <source>
        <dbReference type="Proteomes" id="UP000515154"/>
    </source>
</evidence>
<name>A0A7E6F1D0_9MOLL</name>
<comment type="subunit">
    <text evidence="6">Component of the translation initiation factor 2B (eIF2B) complex which is a heterodecamer of two sets of five different subunits: alpha, beta, gamma, delta and epsilon. Subunits alpha, beta and delta comprise a regulatory subcomplex and subunits epsilon and gamma comprise a catalytic subcomplex. Within the complex, the hexameric regulatory complex resides at the center, with the two heterodimeric catalytic subcomplexes bound on opposite sides.</text>
</comment>
<dbReference type="InterPro" id="IPR005835">
    <property type="entry name" value="NTP_transferase_dom"/>
</dbReference>
<feature type="domain" description="W2" evidence="7">
    <location>
        <begin position="466"/>
        <end position="642"/>
    </location>
</feature>
<evidence type="ECO:0000256" key="4">
    <source>
        <dbReference type="ARBA" id="ARBA00044144"/>
    </source>
</evidence>
<dbReference type="GO" id="GO:0031369">
    <property type="term" value="F:translation initiation factor binding"/>
    <property type="evidence" value="ECO:0007669"/>
    <property type="project" value="InterPro"/>
</dbReference>
<dbReference type="PROSITE" id="PS51363">
    <property type="entry name" value="W2"/>
    <property type="match status" value="1"/>
</dbReference>
<keyword evidence="9" id="KW-0396">Initiation factor</keyword>
<gene>
    <name evidence="9" type="primary">LOC115214277</name>
</gene>
<dbReference type="InterPro" id="IPR016024">
    <property type="entry name" value="ARM-type_fold"/>
</dbReference>
<dbReference type="CDD" id="cd11558">
    <property type="entry name" value="W2_eIF2B_epsilon"/>
    <property type="match status" value="1"/>
</dbReference>
<keyword evidence="9" id="KW-0648">Protein biosynthesis</keyword>
<organism evidence="8 9">
    <name type="scientific">Octopus sinensis</name>
    <name type="common">East Asian common octopus</name>
    <dbReference type="NCBI Taxonomy" id="2607531"/>
    <lineage>
        <taxon>Eukaryota</taxon>
        <taxon>Metazoa</taxon>
        <taxon>Spiralia</taxon>
        <taxon>Lophotrochozoa</taxon>
        <taxon>Mollusca</taxon>
        <taxon>Cephalopoda</taxon>
        <taxon>Coleoidea</taxon>
        <taxon>Octopodiformes</taxon>
        <taxon>Octopoda</taxon>
        <taxon>Incirrata</taxon>
        <taxon>Octopodidae</taxon>
        <taxon>Octopus</taxon>
    </lineage>
</organism>
<dbReference type="InterPro" id="IPR051956">
    <property type="entry name" value="eIF2B_epsilon"/>
</dbReference>
<dbReference type="SUPFAM" id="SSF48371">
    <property type="entry name" value="ARM repeat"/>
    <property type="match status" value="1"/>
</dbReference>
<dbReference type="GO" id="GO:0005085">
    <property type="term" value="F:guanyl-nucleotide exchange factor activity"/>
    <property type="evidence" value="ECO:0007669"/>
    <property type="project" value="InterPro"/>
</dbReference>
<evidence type="ECO:0000313" key="9">
    <source>
        <dbReference type="RefSeq" id="XP_036360777.1"/>
    </source>
</evidence>
<dbReference type="FunFam" id="1.25.40.180:FF:000022">
    <property type="entry name" value="Translation initiation factor eIF-2B epsilon subunit"/>
    <property type="match status" value="1"/>
</dbReference>
<protein>
    <recommendedName>
        <fullName evidence="4">Translation initiation factor eIF2B subunit epsilon</fullName>
    </recommendedName>
    <alternativeName>
        <fullName evidence="5">eIF2B GDP-GTP exchange factor subunit epsilon</fullName>
    </alternativeName>
</protein>
<dbReference type="Pfam" id="PF00483">
    <property type="entry name" value="NTP_transferase"/>
    <property type="match status" value="1"/>
</dbReference>
<dbReference type="Proteomes" id="UP000515154">
    <property type="component" value="Linkage group LG7"/>
</dbReference>